<dbReference type="InterPro" id="IPR001709">
    <property type="entry name" value="Flavoprot_Pyr_Nucl_cyt_Rdtase"/>
</dbReference>
<accession>A0A0V0R842</accession>
<dbReference type="InterPro" id="IPR003097">
    <property type="entry name" value="CysJ-like_FAD-binding"/>
</dbReference>
<dbReference type="GO" id="GO:0010181">
    <property type="term" value="F:FMN binding"/>
    <property type="evidence" value="ECO:0007669"/>
    <property type="project" value="InterPro"/>
</dbReference>
<comment type="cofactor">
    <cofactor evidence="1">
        <name>FMN</name>
        <dbReference type="ChEBI" id="CHEBI:58210"/>
    </cofactor>
</comment>
<comment type="caution">
    <text evidence="13">The sequence shown here is derived from an EMBL/GenBank/DDBJ whole genome shotgun (WGS) entry which is preliminary data.</text>
</comment>
<keyword evidence="3" id="KW-0285">Flavoprotein</keyword>
<dbReference type="PANTHER" id="PTHR19384:SF17">
    <property type="entry name" value="NADPH--CYTOCHROME P450 REDUCTASE"/>
    <property type="match status" value="1"/>
</dbReference>
<dbReference type="InterPro" id="IPR017938">
    <property type="entry name" value="Riboflavin_synthase-like_b-brl"/>
</dbReference>
<dbReference type="GO" id="GO:0003958">
    <property type="term" value="F:NADPH-hemoprotein reductase activity"/>
    <property type="evidence" value="ECO:0007669"/>
    <property type="project" value="UniProtKB-EC"/>
</dbReference>
<feature type="region of interest" description="Disordered" evidence="10">
    <location>
        <begin position="161"/>
        <end position="245"/>
    </location>
</feature>
<evidence type="ECO:0000256" key="8">
    <source>
        <dbReference type="ARBA" id="ARBA00023797"/>
    </source>
</evidence>
<evidence type="ECO:0000256" key="9">
    <source>
        <dbReference type="SAM" id="Coils"/>
    </source>
</evidence>
<dbReference type="InterPro" id="IPR001094">
    <property type="entry name" value="Flavdoxin-like"/>
</dbReference>
<dbReference type="InterPro" id="IPR029039">
    <property type="entry name" value="Flavoprotein-like_sf"/>
</dbReference>
<dbReference type="InterPro" id="IPR001433">
    <property type="entry name" value="OxRdtase_FAD/NAD-bd"/>
</dbReference>
<feature type="compositionally biased region" description="Basic and acidic residues" evidence="10">
    <location>
        <begin position="161"/>
        <end position="197"/>
    </location>
</feature>
<dbReference type="EC" id="1.6.2.4" evidence="8"/>
<dbReference type="Gene3D" id="3.40.50.80">
    <property type="entry name" value="Nucleotide-binding domain of ferredoxin-NADP reductase (FNR) module"/>
    <property type="match status" value="1"/>
</dbReference>
<dbReference type="Pfam" id="PF00667">
    <property type="entry name" value="FAD_binding_1"/>
    <property type="match status" value="1"/>
</dbReference>
<dbReference type="AlphaFoldDB" id="A0A0V0R842"/>
<dbReference type="InterPro" id="IPR017927">
    <property type="entry name" value="FAD-bd_FR_type"/>
</dbReference>
<keyword evidence="7" id="KW-0560">Oxidoreductase</keyword>
<feature type="coiled-coil region" evidence="9">
    <location>
        <begin position="406"/>
        <end position="437"/>
    </location>
</feature>
<feature type="domain" description="FAD-binding FR-type" evidence="12">
    <location>
        <begin position="469"/>
        <end position="703"/>
    </location>
</feature>
<dbReference type="Pfam" id="PF00258">
    <property type="entry name" value="Flavodoxin_1"/>
    <property type="match status" value="1"/>
</dbReference>
<dbReference type="InterPro" id="IPR008254">
    <property type="entry name" value="Flavodoxin/NO_synth"/>
</dbReference>
<comment type="cofactor">
    <cofactor evidence="2">
        <name>FAD</name>
        <dbReference type="ChEBI" id="CHEBI:57692"/>
    </cofactor>
</comment>
<evidence type="ECO:0000259" key="12">
    <source>
        <dbReference type="PROSITE" id="PS51384"/>
    </source>
</evidence>
<dbReference type="SUPFAM" id="SSF63380">
    <property type="entry name" value="Riboflavin synthase domain-like"/>
    <property type="match status" value="1"/>
</dbReference>
<dbReference type="PRINTS" id="PR00371">
    <property type="entry name" value="FPNCR"/>
</dbReference>
<evidence type="ECO:0000256" key="5">
    <source>
        <dbReference type="ARBA" id="ARBA00022827"/>
    </source>
</evidence>
<dbReference type="Gene3D" id="3.40.50.360">
    <property type="match status" value="1"/>
</dbReference>
<dbReference type="EMBL" id="LDAU01000025">
    <property type="protein sequence ID" value="KRX10660.1"/>
    <property type="molecule type" value="Genomic_DNA"/>
</dbReference>
<evidence type="ECO:0000259" key="11">
    <source>
        <dbReference type="PROSITE" id="PS50902"/>
    </source>
</evidence>
<dbReference type="InterPro" id="IPR007034">
    <property type="entry name" value="BMS1_TSR1_C"/>
</dbReference>
<protein>
    <recommendedName>
        <fullName evidence="8">NADPH--hemoprotein reductase</fullName>
        <ecNumber evidence="8">1.6.2.4</ecNumber>
    </recommendedName>
</protein>
<evidence type="ECO:0000256" key="3">
    <source>
        <dbReference type="ARBA" id="ARBA00022630"/>
    </source>
</evidence>
<keyword evidence="14" id="KW-1185">Reference proteome</keyword>
<dbReference type="PROSITE" id="PS51384">
    <property type="entry name" value="FAD_FR"/>
    <property type="match status" value="1"/>
</dbReference>
<evidence type="ECO:0000256" key="6">
    <source>
        <dbReference type="ARBA" id="ARBA00022857"/>
    </source>
</evidence>
<feature type="compositionally biased region" description="Basic residues" evidence="10">
    <location>
        <begin position="198"/>
        <end position="208"/>
    </location>
</feature>
<name>A0A0V0R842_PSEPJ</name>
<dbReference type="Gene3D" id="1.20.990.10">
    <property type="entry name" value="NADPH-cytochrome p450 Reductase, Chain A, domain 3"/>
    <property type="match status" value="1"/>
</dbReference>
<dbReference type="Pfam" id="PF04950">
    <property type="entry name" value="RIBIOP_C"/>
    <property type="match status" value="1"/>
</dbReference>
<dbReference type="FunFam" id="3.40.50.80:FF:000032">
    <property type="entry name" value="NADPH-dependent diflavin oxidoreductase 1"/>
    <property type="match status" value="1"/>
</dbReference>
<keyword evidence="5" id="KW-0274">FAD</keyword>
<evidence type="ECO:0000256" key="2">
    <source>
        <dbReference type="ARBA" id="ARBA00001974"/>
    </source>
</evidence>
<dbReference type="SUPFAM" id="SSF52343">
    <property type="entry name" value="Ferredoxin reductase-like, C-terminal NADP-linked domain"/>
    <property type="match status" value="1"/>
</dbReference>
<keyword evidence="4" id="KW-0288">FMN</keyword>
<evidence type="ECO:0000256" key="7">
    <source>
        <dbReference type="ARBA" id="ARBA00023002"/>
    </source>
</evidence>
<dbReference type="PROSITE" id="PS50902">
    <property type="entry name" value="FLAVODOXIN_LIKE"/>
    <property type="match status" value="1"/>
</dbReference>
<sequence>MIKTVSGIRGQIKKSVREGGEGCYRATFEDKIIKSDLVFLRTWFKMPLQKFYNPIVSFERMRLMKTTWELRKERSIQLEQNKDSLYKEIERPDKKFKEGIISKNLQAALPFKTQEKVKSMSRKEKLAKKEEALPIKSLTSDKEKQAFALIQRLNTIRNEKEKIKQAKKEEKNKIKTAQKEGLMRKFQPERKEKEKQRNRARFGKKKVKGGNEEEEEDEQQPLNNQEQQQQQQQEKKQKIIKQEKKQKTQTFGPIKIFYGSQSGTATKFAGILQDEALENDFQPEILSVETYEQSIIPNKEQVCIFLMATHGEGEPTDNAIDFYKWIKGPDRDEFHLNNMKYTVFGLGNKQYEHYNSMGRNTNKFLKKCGAQIIYQYGEGDDNFSLEDDFNDWKENLWAELKKVLPQKQIQEEEEETKKNNENENNEIIQKIEKNESEKKSILQAINLNEAEIQPNLKYDFQTEKFLKSAQAKVINIFETRQINKEGSTLHLELDLTGTEIEYKTAQNLGIFVKNDEKMVAEIAKYLNFDLKQVIPNPQNAKNVLFPGPLSVENVLTYFCDFQGQLMKKTLKDLAKLCENEENKNRLEFLASAKGKSEFKTEIEENKLTIFDLMQKYQVKPTLDQFLIMTPRLAPRVFTISSSNLQYKNAVHVTDSILVDNLPNGKTKTGVCSQYFQKIYEQFQNGEKDIQVRIDFRESSFKLPQDQTPVIMVGAGTGVAPFRAFCQEKQYLIEKGINLSPGTFYLYFGCRHENGDFIFKDEFKNYTEKNIINKFYTAFSRDQEQKVYVQDRFLENADENYTLLFEKNATLFICGSLGMGKSIVNTVAQIISQKQNISPEEGLKIVKKLEDEKKIIKELW</sequence>
<dbReference type="PRINTS" id="PR00369">
    <property type="entry name" value="FLAVODOXIN"/>
</dbReference>
<keyword evidence="9" id="KW-0175">Coiled coil</keyword>
<dbReference type="FunCoup" id="A0A0V0R842">
    <property type="interactions" value="314"/>
</dbReference>
<dbReference type="PANTHER" id="PTHR19384">
    <property type="entry name" value="NITRIC OXIDE SYNTHASE-RELATED"/>
    <property type="match status" value="1"/>
</dbReference>
<keyword evidence="6" id="KW-0521">NADP</keyword>
<dbReference type="InParanoid" id="A0A0V0R842"/>
<dbReference type="Proteomes" id="UP000054937">
    <property type="component" value="Unassembled WGS sequence"/>
</dbReference>
<dbReference type="OMA" id="HRMYSIA"/>
<gene>
    <name evidence="13" type="ORF">PPERSA_05480</name>
</gene>
<dbReference type="GO" id="GO:0050660">
    <property type="term" value="F:flavin adenine dinucleotide binding"/>
    <property type="evidence" value="ECO:0007669"/>
    <property type="project" value="TreeGrafter"/>
</dbReference>
<evidence type="ECO:0000313" key="13">
    <source>
        <dbReference type="EMBL" id="KRX10660.1"/>
    </source>
</evidence>
<dbReference type="GO" id="GO:0005829">
    <property type="term" value="C:cytosol"/>
    <property type="evidence" value="ECO:0007669"/>
    <property type="project" value="TreeGrafter"/>
</dbReference>
<feature type="compositionally biased region" description="Low complexity" evidence="10">
    <location>
        <begin position="220"/>
        <end position="232"/>
    </location>
</feature>
<dbReference type="InterPro" id="IPR039261">
    <property type="entry name" value="FNR_nucleotide-bd"/>
</dbReference>
<feature type="domain" description="Flavodoxin-like" evidence="11">
    <location>
        <begin position="254"/>
        <end position="397"/>
    </location>
</feature>
<proteinExistence type="predicted"/>
<dbReference type="OrthoDB" id="1856718at2759"/>
<evidence type="ECO:0000256" key="4">
    <source>
        <dbReference type="ARBA" id="ARBA00022643"/>
    </source>
</evidence>
<evidence type="ECO:0000256" key="10">
    <source>
        <dbReference type="SAM" id="MobiDB-lite"/>
    </source>
</evidence>
<feature type="compositionally biased region" description="Basic and acidic residues" evidence="10">
    <location>
        <begin position="233"/>
        <end position="245"/>
    </location>
</feature>
<reference evidence="13 14" key="1">
    <citation type="journal article" date="2015" name="Sci. Rep.">
        <title>Genome of the facultative scuticociliatosis pathogen Pseudocohnilembus persalinus provides insight into its virulence through horizontal gene transfer.</title>
        <authorList>
            <person name="Xiong J."/>
            <person name="Wang G."/>
            <person name="Cheng J."/>
            <person name="Tian M."/>
            <person name="Pan X."/>
            <person name="Warren A."/>
            <person name="Jiang C."/>
            <person name="Yuan D."/>
            <person name="Miao W."/>
        </authorList>
    </citation>
    <scope>NUCLEOTIDE SEQUENCE [LARGE SCALE GENOMIC DNA]</scope>
    <source>
        <strain evidence="13">36N120E</strain>
    </source>
</reference>
<organism evidence="13 14">
    <name type="scientific">Pseudocohnilembus persalinus</name>
    <name type="common">Ciliate</name>
    <dbReference type="NCBI Taxonomy" id="266149"/>
    <lineage>
        <taxon>Eukaryota</taxon>
        <taxon>Sar</taxon>
        <taxon>Alveolata</taxon>
        <taxon>Ciliophora</taxon>
        <taxon>Intramacronucleata</taxon>
        <taxon>Oligohymenophorea</taxon>
        <taxon>Scuticociliatia</taxon>
        <taxon>Philasterida</taxon>
        <taxon>Pseudocohnilembidae</taxon>
        <taxon>Pseudocohnilembus</taxon>
    </lineage>
</organism>
<dbReference type="SUPFAM" id="SSF52218">
    <property type="entry name" value="Flavoproteins"/>
    <property type="match status" value="1"/>
</dbReference>
<dbReference type="Gene3D" id="2.40.30.10">
    <property type="entry name" value="Translation factors"/>
    <property type="match status" value="1"/>
</dbReference>
<evidence type="ECO:0000313" key="14">
    <source>
        <dbReference type="Proteomes" id="UP000054937"/>
    </source>
</evidence>
<evidence type="ECO:0000256" key="1">
    <source>
        <dbReference type="ARBA" id="ARBA00001917"/>
    </source>
</evidence>
<dbReference type="Pfam" id="PF00175">
    <property type="entry name" value="NAD_binding_1"/>
    <property type="match status" value="1"/>
</dbReference>
<dbReference type="InterPro" id="IPR023173">
    <property type="entry name" value="NADPH_Cyt_P450_Rdtase_alpha"/>
</dbReference>